<dbReference type="SUPFAM" id="SSF55486">
    <property type="entry name" value="Metalloproteases ('zincins'), catalytic domain"/>
    <property type="match status" value="1"/>
</dbReference>
<dbReference type="InterPro" id="IPR001930">
    <property type="entry name" value="Peptidase_M1"/>
</dbReference>
<name>A0A0W0FQZ2_MONRR</name>
<dbReference type="Gene3D" id="2.60.40.1730">
    <property type="entry name" value="tricorn interacting facor f3 domain"/>
    <property type="match status" value="1"/>
</dbReference>
<keyword evidence="3 11" id="KW-0645">Protease</keyword>
<dbReference type="Gene3D" id="2.60.40.1910">
    <property type="match status" value="1"/>
</dbReference>
<dbReference type="CDD" id="cd09601">
    <property type="entry name" value="M1_APN-Q_like"/>
    <property type="match status" value="1"/>
</dbReference>
<evidence type="ECO:0000313" key="16">
    <source>
        <dbReference type="Proteomes" id="UP000054988"/>
    </source>
</evidence>
<feature type="domain" description="ERAP1-like C-terminal" evidence="13">
    <location>
        <begin position="556"/>
        <end position="853"/>
    </location>
</feature>
<dbReference type="PANTHER" id="PTHR11533:SF174">
    <property type="entry name" value="PUROMYCIN-SENSITIVE AMINOPEPTIDASE-RELATED"/>
    <property type="match status" value="1"/>
</dbReference>
<keyword evidence="7 11" id="KW-0482">Metalloprotease</keyword>
<dbReference type="GO" id="GO:0042277">
    <property type="term" value="F:peptide binding"/>
    <property type="evidence" value="ECO:0007669"/>
    <property type="project" value="TreeGrafter"/>
</dbReference>
<dbReference type="InterPro" id="IPR045357">
    <property type="entry name" value="Aminopeptidase_N-like_N"/>
</dbReference>
<dbReference type="InterPro" id="IPR014782">
    <property type="entry name" value="Peptidase_M1_dom"/>
</dbReference>
<feature type="domain" description="Peptidase M1 membrane alanine aminopeptidase" evidence="12">
    <location>
        <begin position="334"/>
        <end position="479"/>
    </location>
</feature>
<dbReference type="GO" id="GO:0008270">
    <property type="term" value="F:zinc ion binding"/>
    <property type="evidence" value="ECO:0007669"/>
    <property type="project" value="UniProtKB-UniRule"/>
</dbReference>
<feature type="domain" description="Aminopeptidase N-like N-terminal" evidence="14">
    <location>
        <begin position="13"/>
        <end position="214"/>
    </location>
</feature>
<evidence type="ECO:0000259" key="14">
    <source>
        <dbReference type="Pfam" id="PF17900"/>
    </source>
</evidence>
<keyword evidence="4 9" id="KW-0479">Metal-binding</keyword>
<dbReference type="Pfam" id="PF01433">
    <property type="entry name" value="Peptidase_M1"/>
    <property type="match status" value="2"/>
</dbReference>
<dbReference type="AlphaFoldDB" id="A0A0W0FQZ2"/>
<feature type="binding site" evidence="9">
    <location>
        <position position="313"/>
    </location>
    <ligand>
        <name>Zn(2+)</name>
        <dbReference type="ChEBI" id="CHEBI:29105"/>
        <note>catalytic</note>
    </ligand>
</feature>
<evidence type="ECO:0000256" key="9">
    <source>
        <dbReference type="PIRSR" id="PIRSR634016-3"/>
    </source>
</evidence>
<keyword evidence="5 11" id="KW-0378">Hydrolase</keyword>
<dbReference type="InterPro" id="IPR050344">
    <property type="entry name" value="Peptidase_M1_aminopeptidases"/>
</dbReference>
<dbReference type="GO" id="GO:0043171">
    <property type="term" value="P:peptide catabolic process"/>
    <property type="evidence" value="ECO:0007669"/>
    <property type="project" value="TreeGrafter"/>
</dbReference>
<dbReference type="EMBL" id="LATX01001727">
    <property type="protein sequence ID" value="KTB38815.1"/>
    <property type="molecule type" value="Genomic_DNA"/>
</dbReference>
<evidence type="ECO:0000259" key="13">
    <source>
        <dbReference type="Pfam" id="PF11838"/>
    </source>
</evidence>
<dbReference type="Gene3D" id="1.25.50.20">
    <property type="match status" value="1"/>
</dbReference>
<sequence length="871" mass="98926">MSSDYRLPTNVTPIHYDLTIRTDLKTSKFFGAIEIDLNINEESSQIILNALDLHIEDVSITTSEDQVFIPIAQSLDKERERATFHFPTKFAAGSTAKLHIKFDSDLTQNLAGYYKSSWKNKAGEVSFYALTQFEPTAARRAFPCWDEPALKATFGMNMISINNTVNLFNMPASSEESYDTVEDIYGLFASASSEKDREWKITQFDRTPKMSTYIVAYANGRLEYIETTASNIHQCDYALDVTAKVLAVYEKVFEIEYPLPKLDTLVADDFDAGAMENWGLIVGRASAYCIDPVTGSVREKQDIVEMQCHEVAHMWCVISLVVDVLRLPMDNFRFGNITTMEWWTYLYLNEVGEKSFFGIFWTNDKHIRWERPLYQTGESLFHLTLALSEARPPEFGQNGKFEVDCPDANKISQIFDTLSYSKAASVLRMLSDHVGEEQFLKGVSIYLKEKLYGNSVTQDLWKGISAATGFDVSEMMENYITKAGYPVLTVTEKEGGIHVRQDRFLKTGLATGSDNDTIWHVPLNIRSVGANGDVSNDKAVLRDREADFIFDTKLPFKLNGSSTGYYRVLYSTERLDAIVTELTKENSPFDESDRLGLAQDVMAFARAGLLSFGSVLSTMLKFQPCREYLPWSVIAANWSKMTSLWWENPHIRDLLNAFGRTLFKPLINELGYVNSPSDSTDKTLLRGCAICYALQAGDKDVIQELKKRFHLFMETGDYASIPTDIEREIFTAAVRHGGLAEYEAVRKIIDNPRTPSSQTSAMVALCETEDLELIQKTFNYMLDGAKDQDVYYFFVALGQNVKTRRRLVEVFRGRYDDLYARFRAGFGIGVFIKMAFENLSSDADYQQMKDFFEVGRCSLQTFHKLTEWSPG</sequence>
<evidence type="ECO:0000256" key="5">
    <source>
        <dbReference type="ARBA" id="ARBA00022801"/>
    </source>
</evidence>
<dbReference type="InterPro" id="IPR034016">
    <property type="entry name" value="M1_APN-typ"/>
</dbReference>
<accession>A0A0W0FQZ2</accession>
<comment type="cofactor">
    <cofactor evidence="9 11">
        <name>Zn(2+)</name>
        <dbReference type="ChEBI" id="CHEBI:29105"/>
    </cofactor>
    <text evidence="9 11">Binds 1 zinc ion per subunit.</text>
</comment>
<dbReference type="eggNOG" id="KOG1046">
    <property type="taxonomic scope" value="Eukaryota"/>
</dbReference>
<keyword evidence="2 11" id="KW-0031">Aminopeptidase</keyword>
<dbReference type="InterPro" id="IPR027268">
    <property type="entry name" value="Peptidase_M4/M1_CTD_sf"/>
</dbReference>
<gene>
    <name evidence="15" type="ORF">WG66_8586</name>
</gene>
<keyword evidence="6 9" id="KW-0862">Zinc</keyword>
<dbReference type="PANTHER" id="PTHR11533">
    <property type="entry name" value="PROTEASE M1 ZINC METALLOPROTEASE"/>
    <property type="match status" value="1"/>
</dbReference>
<evidence type="ECO:0000256" key="7">
    <source>
        <dbReference type="ARBA" id="ARBA00023049"/>
    </source>
</evidence>
<dbReference type="GO" id="GO:0016020">
    <property type="term" value="C:membrane"/>
    <property type="evidence" value="ECO:0007669"/>
    <property type="project" value="TreeGrafter"/>
</dbReference>
<organism evidence="15 16">
    <name type="scientific">Moniliophthora roreri</name>
    <name type="common">Frosty pod rot fungus</name>
    <name type="synonym">Monilia roreri</name>
    <dbReference type="NCBI Taxonomy" id="221103"/>
    <lineage>
        <taxon>Eukaryota</taxon>
        <taxon>Fungi</taxon>
        <taxon>Dikarya</taxon>
        <taxon>Basidiomycota</taxon>
        <taxon>Agaricomycotina</taxon>
        <taxon>Agaricomycetes</taxon>
        <taxon>Agaricomycetidae</taxon>
        <taxon>Agaricales</taxon>
        <taxon>Marasmiineae</taxon>
        <taxon>Marasmiaceae</taxon>
        <taxon>Moniliophthora</taxon>
    </lineage>
</organism>
<evidence type="ECO:0000256" key="6">
    <source>
        <dbReference type="ARBA" id="ARBA00022833"/>
    </source>
</evidence>
<comment type="similarity">
    <text evidence="1 11">Belongs to the peptidase M1 family.</text>
</comment>
<reference evidence="15 16" key="1">
    <citation type="submission" date="2015-12" db="EMBL/GenBank/DDBJ databases">
        <title>Draft genome sequence of Moniliophthora roreri, the causal agent of frosty pod rot of cacao.</title>
        <authorList>
            <person name="Aime M.C."/>
            <person name="Diaz-Valderrama J.R."/>
            <person name="Kijpornyongpan T."/>
            <person name="Phillips-Mora W."/>
        </authorList>
    </citation>
    <scope>NUCLEOTIDE SEQUENCE [LARGE SCALE GENOMIC DNA]</scope>
    <source>
        <strain evidence="15 16">MCA 2952</strain>
    </source>
</reference>
<dbReference type="PRINTS" id="PR00756">
    <property type="entry name" value="ALADIPTASE"/>
</dbReference>
<evidence type="ECO:0000259" key="12">
    <source>
        <dbReference type="Pfam" id="PF01433"/>
    </source>
</evidence>
<feature type="binding site" evidence="9">
    <location>
        <position position="309"/>
    </location>
    <ligand>
        <name>Zn(2+)</name>
        <dbReference type="ChEBI" id="CHEBI:29105"/>
        <note>catalytic</note>
    </ligand>
</feature>
<dbReference type="Pfam" id="PF17900">
    <property type="entry name" value="Peptidase_M1_N"/>
    <property type="match status" value="1"/>
</dbReference>
<dbReference type="Gene3D" id="1.10.390.10">
    <property type="entry name" value="Neutral Protease Domain 2"/>
    <property type="match status" value="1"/>
</dbReference>
<evidence type="ECO:0000256" key="10">
    <source>
        <dbReference type="PIRSR" id="PIRSR634016-4"/>
    </source>
</evidence>
<evidence type="ECO:0000256" key="8">
    <source>
        <dbReference type="PIRSR" id="PIRSR634016-1"/>
    </source>
</evidence>
<evidence type="ECO:0000256" key="3">
    <source>
        <dbReference type="ARBA" id="ARBA00022670"/>
    </source>
</evidence>
<protein>
    <recommendedName>
        <fullName evidence="11">Aminopeptidase</fullName>
        <ecNumber evidence="11">3.4.11.-</ecNumber>
    </recommendedName>
</protein>
<dbReference type="InterPro" id="IPR024571">
    <property type="entry name" value="ERAP1-like_C_dom"/>
</dbReference>
<evidence type="ECO:0000313" key="15">
    <source>
        <dbReference type="EMBL" id="KTB38815.1"/>
    </source>
</evidence>
<dbReference type="GO" id="GO:0005737">
    <property type="term" value="C:cytoplasm"/>
    <property type="evidence" value="ECO:0007669"/>
    <property type="project" value="TreeGrafter"/>
</dbReference>
<dbReference type="Proteomes" id="UP000054988">
    <property type="component" value="Unassembled WGS sequence"/>
</dbReference>
<evidence type="ECO:0000256" key="1">
    <source>
        <dbReference type="ARBA" id="ARBA00010136"/>
    </source>
</evidence>
<dbReference type="GO" id="GO:0006508">
    <property type="term" value="P:proteolysis"/>
    <property type="evidence" value="ECO:0007669"/>
    <property type="project" value="UniProtKB-KW"/>
</dbReference>
<evidence type="ECO:0000256" key="11">
    <source>
        <dbReference type="RuleBase" id="RU364040"/>
    </source>
</evidence>
<feature type="site" description="Transition state stabilizer" evidence="10">
    <location>
        <position position="420"/>
    </location>
</feature>
<dbReference type="GO" id="GO:0005615">
    <property type="term" value="C:extracellular space"/>
    <property type="evidence" value="ECO:0007669"/>
    <property type="project" value="TreeGrafter"/>
</dbReference>
<feature type="domain" description="Peptidase M1 membrane alanine aminopeptidase" evidence="12">
    <location>
        <begin position="237"/>
        <end position="316"/>
    </location>
</feature>
<comment type="caution">
    <text evidence="15">The sequence shown here is derived from an EMBL/GenBank/DDBJ whole genome shotgun (WGS) entry which is preliminary data.</text>
</comment>
<dbReference type="SUPFAM" id="SSF63737">
    <property type="entry name" value="Leukotriene A4 hydrolase N-terminal domain"/>
    <property type="match status" value="1"/>
</dbReference>
<dbReference type="Pfam" id="PF11838">
    <property type="entry name" value="ERAP1_C"/>
    <property type="match status" value="1"/>
</dbReference>
<dbReference type="InterPro" id="IPR042097">
    <property type="entry name" value="Aminopeptidase_N-like_N_sf"/>
</dbReference>
<feature type="active site" description="Proton acceptor" evidence="8">
    <location>
        <position position="310"/>
    </location>
</feature>
<evidence type="ECO:0000256" key="4">
    <source>
        <dbReference type="ARBA" id="ARBA00022723"/>
    </source>
</evidence>
<feature type="binding site" evidence="9">
    <location>
        <position position="350"/>
    </location>
    <ligand>
        <name>Zn(2+)</name>
        <dbReference type="ChEBI" id="CHEBI:29105"/>
        <note>catalytic</note>
    </ligand>
</feature>
<evidence type="ECO:0000256" key="2">
    <source>
        <dbReference type="ARBA" id="ARBA00022438"/>
    </source>
</evidence>
<dbReference type="EC" id="3.4.11.-" evidence="11"/>
<proteinExistence type="inferred from homology"/>
<dbReference type="GO" id="GO:0070006">
    <property type="term" value="F:metalloaminopeptidase activity"/>
    <property type="evidence" value="ECO:0007669"/>
    <property type="project" value="TreeGrafter"/>
</dbReference>